<keyword evidence="2" id="KW-1185">Reference proteome</keyword>
<comment type="caution">
    <text evidence="1">The sequence shown here is derived from an EMBL/GenBank/DDBJ whole genome shotgun (WGS) entry which is preliminary data.</text>
</comment>
<evidence type="ECO:0000313" key="2">
    <source>
        <dbReference type="Proteomes" id="UP001229244"/>
    </source>
</evidence>
<protein>
    <submittedName>
        <fullName evidence="1">Uncharacterized protein</fullName>
    </submittedName>
</protein>
<organism evidence="1 2">
    <name type="scientific">Amorphus orientalis</name>
    <dbReference type="NCBI Taxonomy" id="649198"/>
    <lineage>
        <taxon>Bacteria</taxon>
        <taxon>Pseudomonadati</taxon>
        <taxon>Pseudomonadota</taxon>
        <taxon>Alphaproteobacteria</taxon>
        <taxon>Hyphomicrobiales</taxon>
        <taxon>Amorphaceae</taxon>
        <taxon>Amorphus</taxon>
    </lineage>
</organism>
<reference evidence="1" key="1">
    <citation type="submission" date="2023-07" db="EMBL/GenBank/DDBJ databases">
        <title>Genomic Encyclopedia of Type Strains, Phase IV (KMG-IV): sequencing the most valuable type-strain genomes for metagenomic binning, comparative biology and taxonomic classification.</title>
        <authorList>
            <person name="Goeker M."/>
        </authorList>
    </citation>
    <scope>NUCLEOTIDE SEQUENCE</scope>
    <source>
        <strain evidence="1">DSM 21202</strain>
    </source>
</reference>
<gene>
    <name evidence="1" type="ORF">J2S73_003864</name>
</gene>
<dbReference type="AlphaFoldDB" id="A0AAE3VT69"/>
<dbReference type="Proteomes" id="UP001229244">
    <property type="component" value="Unassembled WGS sequence"/>
</dbReference>
<name>A0AAE3VT69_9HYPH</name>
<evidence type="ECO:0000313" key="1">
    <source>
        <dbReference type="EMBL" id="MDQ0317380.1"/>
    </source>
</evidence>
<sequence>MLNELVLGRALYCQPKTRPEKPATSRVGSASRQAWHWFAGRRH</sequence>
<accession>A0AAE3VT69</accession>
<proteinExistence type="predicted"/>
<dbReference type="EMBL" id="JAUSUL010000005">
    <property type="protein sequence ID" value="MDQ0317380.1"/>
    <property type="molecule type" value="Genomic_DNA"/>
</dbReference>